<dbReference type="OrthoDB" id="2536801at2"/>
<dbReference type="PANTHER" id="PTHR14136:SF17">
    <property type="entry name" value="BTB_POZ DOMAIN-CONTAINING PROTEIN KCTD9"/>
    <property type="match status" value="1"/>
</dbReference>
<dbReference type="SUPFAM" id="SSF141571">
    <property type="entry name" value="Pentapeptide repeat-like"/>
    <property type="match status" value="1"/>
</dbReference>
<gene>
    <name evidence="1" type="ORF">SAMN04487969_12946</name>
</gene>
<evidence type="ECO:0000313" key="2">
    <source>
        <dbReference type="Proteomes" id="UP000183410"/>
    </source>
</evidence>
<name>A0A1I2I115_9BACL</name>
<keyword evidence="2" id="KW-1185">Reference proteome</keyword>
<sequence length="368" mass="41961">MNKQQVIQHFTEHHGMPAFAQQIVELEHYFLKNKAGLVDGLIDSFRQMCGHLHFLQQNGRKGPIAFIHYSMLRTSALDQSFTYKMEGYSEKWYGDPVPFFHAYDAGWLYRDIPIIRQVLDRARKTYMNQIRAGEVERMVLRQLKVLHPFVVAIARIAMPLATQLPEYKALTKAPVLRVRVGEYMDFSEDVYVEHQEPRDEWDIRNRLEQDQGQGQGGIQPYDSLRGLFLKGVKSKAADLRYVDFSHSELTDSSFQSCALIGSRWNACSAAGADFRHSLLTDADFRHADLRGALFDHCSGQPFKEGLHRFPGLLGVQFDAANLAGASFVGARLGRASFEGANLEQAVFSAKDQELFRLSEQQKQVIQWV</sequence>
<evidence type="ECO:0000313" key="1">
    <source>
        <dbReference type="EMBL" id="SFF35914.1"/>
    </source>
</evidence>
<dbReference type="EMBL" id="FONN01000029">
    <property type="protein sequence ID" value="SFF35914.1"/>
    <property type="molecule type" value="Genomic_DNA"/>
</dbReference>
<dbReference type="RefSeq" id="WP_046234177.1">
    <property type="nucleotide sequence ID" value="NZ_FONN01000029.1"/>
</dbReference>
<accession>A0A1I2I115</accession>
<organism evidence="1 2">
    <name type="scientific">Paenibacillus algorifonticola</name>
    <dbReference type="NCBI Taxonomy" id="684063"/>
    <lineage>
        <taxon>Bacteria</taxon>
        <taxon>Bacillati</taxon>
        <taxon>Bacillota</taxon>
        <taxon>Bacilli</taxon>
        <taxon>Bacillales</taxon>
        <taxon>Paenibacillaceae</taxon>
        <taxon>Paenibacillus</taxon>
    </lineage>
</organism>
<dbReference type="InterPro" id="IPR051082">
    <property type="entry name" value="Pentapeptide-BTB/POZ_domain"/>
</dbReference>
<protein>
    <submittedName>
        <fullName evidence="1">Pentapeptide repeat-containing protein</fullName>
    </submittedName>
</protein>
<dbReference type="PANTHER" id="PTHR14136">
    <property type="entry name" value="BTB_POZ DOMAIN-CONTAINING PROTEIN KCTD9"/>
    <property type="match status" value="1"/>
</dbReference>
<dbReference type="AlphaFoldDB" id="A0A1I2I115"/>
<dbReference type="InterPro" id="IPR001646">
    <property type="entry name" value="5peptide_repeat"/>
</dbReference>
<dbReference type="Gene3D" id="2.160.20.80">
    <property type="entry name" value="E3 ubiquitin-protein ligase SopA"/>
    <property type="match status" value="1"/>
</dbReference>
<reference evidence="2" key="1">
    <citation type="submission" date="2016-10" db="EMBL/GenBank/DDBJ databases">
        <authorList>
            <person name="Varghese N."/>
            <person name="Submissions S."/>
        </authorList>
    </citation>
    <scope>NUCLEOTIDE SEQUENCE [LARGE SCALE GENOMIC DNA]</scope>
    <source>
        <strain evidence="2">CGMCC 1.10223</strain>
    </source>
</reference>
<proteinExistence type="predicted"/>
<dbReference type="Proteomes" id="UP000183410">
    <property type="component" value="Unassembled WGS sequence"/>
</dbReference>
<dbReference type="Pfam" id="PF00805">
    <property type="entry name" value="Pentapeptide"/>
    <property type="match status" value="2"/>
</dbReference>